<dbReference type="AlphaFoldDB" id="A0A8X6MTX4"/>
<dbReference type="EMBL" id="BMAW01097073">
    <property type="protein sequence ID" value="GFS77772.1"/>
    <property type="molecule type" value="Genomic_DNA"/>
</dbReference>
<accession>A0A8X6MTX4</accession>
<keyword evidence="2" id="KW-1185">Reference proteome</keyword>
<comment type="caution">
    <text evidence="1">The sequence shown here is derived from an EMBL/GenBank/DDBJ whole genome shotgun (WGS) entry which is preliminary data.</text>
</comment>
<sequence>MQQSHFFFVCLKYGCTDAIPNCSEDAAAPLSGTLPWRTRVAGGDEGRALSLDESGETMTITSMPAHPHGEREVALVR</sequence>
<gene>
    <name evidence="1" type="ORF">NPIL_425051</name>
</gene>
<evidence type="ECO:0000313" key="1">
    <source>
        <dbReference type="EMBL" id="GFS77772.1"/>
    </source>
</evidence>
<proteinExistence type="predicted"/>
<dbReference type="Proteomes" id="UP000887013">
    <property type="component" value="Unassembled WGS sequence"/>
</dbReference>
<name>A0A8X6MTX4_NEPPI</name>
<protein>
    <submittedName>
        <fullName evidence="1">Uncharacterized protein</fullName>
    </submittedName>
</protein>
<evidence type="ECO:0000313" key="2">
    <source>
        <dbReference type="Proteomes" id="UP000887013"/>
    </source>
</evidence>
<reference evidence="1" key="1">
    <citation type="submission" date="2020-08" db="EMBL/GenBank/DDBJ databases">
        <title>Multicomponent nature underlies the extraordinary mechanical properties of spider dragline silk.</title>
        <authorList>
            <person name="Kono N."/>
            <person name="Nakamura H."/>
            <person name="Mori M."/>
            <person name="Yoshida Y."/>
            <person name="Ohtoshi R."/>
            <person name="Malay A.D."/>
            <person name="Moran D.A.P."/>
            <person name="Tomita M."/>
            <person name="Numata K."/>
            <person name="Arakawa K."/>
        </authorList>
    </citation>
    <scope>NUCLEOTIDE SEQUENCE</scope>
</reference>
<organism evidence="1 2">
    <name type="scientific">Nephila pilipes</name>
    <name type="common">Giant wood spider</name>
    <name type="synonym">Nephila maculata</name>
    <dbReference type="NCBI Taxonomy" id="299642"/>
    <lineage>
        <taxon>Eukaryota</taxon>
        <taxon>Metazoa</taxon>
        <taxon>Ecdysozoa</taxon>
        <taxon>Arthropoda</taxon>
        <taxon>Chelicerata</taxon>
        <taxon>Arachnida</taxon>
        <taxon>Araneae</taxon>
        <taxon>Araneomorphae</taxon>
        <taxon>Entelegynae</taxon>
        <taxon>Araneoidea</taxon>
        <taxon>Nephilidae</taxon>
        <taxon>Nephila</taxon>
    </lineage>
</organism>